<evidence type="ECO:0000256" key="8">
    <source>
        <dbReference type="PROSITE-ProRule" id="PRU00108"/>
    </source>
</evidence>
<keyword evidence="7 8" id="KW-0539">Nucleus</keyword>
<keyword evidence="3" id="KW-0805">Transcription regulation</keyword>
<evidence type="ECO:0000256" key="6">
    <source>
        <dbReference type="ARBA" id="ARBA00023163"/>
    </source>
</evidence>
<dbReference type="InterPro" id="IPR001356">
    <property type="entry name" value="HD"/>
</dbReference>
<evidence type="ECO:0000256" key="3">
    <source>
        <dbReference type="ARBA" id="ARBA00023015"/>
    </source>
</evidence>
<evidence type="ECO:0000256" key="9">
    <source>
        <dbReference type="SAM" id="MobiDB-lite"/>
    </source>
</evidence>
<feature type="compositionally biased region" description="Polar residues" evidence="9">
    <location>
        <begin position="1"/>
        <end position="25"/>
    </location>
</feature>
<dbReference type="AlphaFoldDB" id="A0AAW2X2Y3"/>
<protein>
    <submittedName>
        <fullName evidence="11">Homeobox protein A</fullName>
    </submittedName>
</protein>
<feature type="DNA-binding region" description="Homeobox" evidence="8">
    <location>
        <begin position="412"/>
        <end position="474"/>
    </location>
</feature>
<dbReference type="PROSITE" id="PS50071">
    <property type="entry name" value="HOMEOBOX_2"/>
    <property type="match status" value="1"/>
</dbReference>
<feature type="region of interest" description="Disordered" evidence="9">
    <location>
        <begin position="486"/>
        <end position="515"/>
    </location>
</feature>
<feature type="compositionally biased region" description="Basic and acidic residues" evidence="9">
    <location>
        <begin position="504"/>
        <end position="515"/>
    </location>
</feature>
<comment type="similarity">
    <text evidence="2">Belongs to the TALE/BELL homeobox family.</text>
</comment>
<sequence>METNRMGSHSVVTEGNSLQTASTSLGYPDSVDRQTPHHLMSGFLVPFTLGGAVNNLEDIPLHGASFDDLPDEQYSSTENQEKLTTSGPFAYPFEFTQTAVACNSSNVVNSSFETMSYGYEGVPFDTSTRWDFSKFISPPEPIGRVTGSCPLSEWMATEQEPLNSNSRGSSRFSNELSLSLATSEPSVMHGSSILEQCSEMSSSGVTSYSLNNRRVLSEHASRSGSDVSLSFDSYKPLHLSPLLSGSSFVHAMQEILAEIAGYALENIEQTSYSANRIGDGVHVSFSSSLDGENTFMYQNNILQERTAESKKKHLLTLLQVVDEQYNRCLDEIHTVTSAFHAVTELDPNLHARFALPMISFMYKNLRERISSHVLAMGAHISKGEATEETSPETSFIHKQWALQQLCKRDHQFWRPQRGLPERSVSVLRAWLFQNFLHPYPKDAEKHLLALKSGLTRNQVSNWFINARVRLWKPMIEEMYAEMNRRKGHRNDEETGGNLGSHTGFESRRFTTENVV</sequence>
<organism evidence="11">
    <name type="scientific">Sesamum latifolium</name>
    <dbReference type="NCBI Taxonomy" id="2727402"/>
    <lineage>
        <taxon>Eukaryota</taxon>
        <taxon>Viridiplantae</taxon>
        <taxon>Streptophyta</taxon>
        <taxon>Embryophyta</taxon>
        <taxon>Tracheophyta</taxon>
        <taxon>Spermatophyta</taxon>
        <taxon>Magnoliopsida</taxon>
        <taxon>eudicotyledons</taxon>
        <taxon>Gunneridae</taxon>
        <taxon>Pentapetalae</taxon>
        <taxon>asterids</taxon>
        <taxon>lamiids</taxon>
        <taxon>Lamiales</taxon>
        <taxon>Pedaliaceae</taxon>
        <taxon>Sesamum</taxon>
    </lineage>
</organism>
<evidence type="ECO:0000313" key="11">
    <source>
        <dbReference type="EMBL" id="KAL0447406.1"/>
    </source>
</evidence>
<gene>
    <name evidence="11" type="ORF">Slati_1868500</name>
</gene>
<dbReference type="SUPFAM" id="SSF46689">
    <property type="entry name" value="Homeodomain-like"/>
    <property type="match status" value="1"/>
</dbReference>
<feature type="region of interest" description="Disordered" evidence="9">
    <location>
        <begin position="1"/>
        <end position="32"/>
    </location>
</feature>
<evidence type="ECO:0000256" key="5">
    <source>
        <dbReference type="ARBA" id="ARBA00023155"/>
    </source>
</evidence>
<dbReference type="SMART" id="SM00389">
    <property type="entry name" value="HOX"/>
    <property type="match status" value="1"/>
</dbReference>
<dbReference type="GO" id="GO:0005634">
    <property type="term" value="C:nucleus"/>
    <property type="evidence" value="ECO:0007669"/>
    <property type="project" value="UniProtKB-SubCell"/>
</dbReference>
<comment type="subcellular location">
    <subcellularLocation>
        <location evidence="1 8">Nucleus</location>
    </subcellularLocation>
</comment>
<evidence type="ECO:0000256" key="2">
    <source>
        <dbReference type="ARBA" id="ARBA00006454"/>
    </source>
</evidence>
<dbReference type="InterPro" id="IPR006563">
    <property type="entry name" value="POX_dom"/>
</dbReference>
<dbReference type="CDD" id="cd00086">
    <property type="entry name" value="homeodomain"/>
    <property type="match status" value="1"/>
</dbReference>
<dbReference type="InterPro" id="IPR050224">
    <property type="entry name" value="TALE_homeobox"/>
</dbReference>
<keyword evidence="4 8" id="KW-0238">DNA-binding</keyword>
<dbReference type="Pfam" id="PF07526">
    <property type="entry name" value="POX"/>
    <property type="match status" value="1"/>
</dbReference>
<accession>A0AAW2X2Y3</accession>
<dbReference type="Gene3D" id="1.10.10.60">
    <property type="entry name" value="Homeodomain-like"/>
    <property type="match status" value="1"/>
</dbReference>
<dbReference type="InterPro" id="IPR008422">
    <property type="entry name" value="KN_HD"/>
</dbReference>
<keyword evidence="5 8" id="KW-0371">Homeobox</keyword>
<evidence type="ECO:0000256" key="1">
    <source>
        <dbReference type="ARBA" id="ARBA00004123"/>
    </source>
</evidence>
<proteinExistence type="inferred from homology"/>
<dbReference type="GO" id="GO:0006355">
    <property type="term" value="P:regulation of DNA-templated transcription"/>
    <property type="evidence" value="ECO:0007669"/>
    <property type="project" value="InterPro"/>
</dbReference>
<evidence type="ECO:0000256" key="4">
    <source>
        <dbReference type="ARBA" id="ARBA00023125"/>
    </source>
</evidence>
<evidence type="ECO:0000259" key="10">
    <source>
        <dbReference type="PROSITE" id="PS50071"/>
    </source>
</evidence>
<name>A0AAW2X2Y3_9LAMI</name>
<dbReference type="EMBL" id="JACGWN010000006">
    <property type="protein sequence ID" value="KAL0447406.1"/>
    <property type="molecule type" value="Genomic_DNA"/>
</dbReference>
<dbReference type="SMART" id="SM00574">
    <property type="entry name" value="POX"/>
    <property type="match status" value="1"/>
</dbReference>
<dbReference type="InterPro" id="IPR009057">
    <property type="entry name" value="Homeodomain-like_sf"/>
</dbReference>
<reference evidence="11" key="1">
    <citation type="submission" date="2020-06" db="EMBL/GenBank/DDBJ databases">
        <authorList>
            <person name="Li T."/>
            <person name="Hu X."/>
            <person name="Zhang T."/>
            <person name="Song X."/>
            <person name="Zhang H."/>
            <person name="Dai N."/>
            <person name="Sheng W."/>
            <person name="Hou X."/>
            <person name="Wei L."/>
        </authorList>
    </citation>
    <scope>NUCLEOTIDE SEQUENCE</scope>
    <source>
        <strain evidence="11">KEN1</strain>
        <tissue evidence="11">Leaf</tissue>
    </source>
</reference>
<dbReference type="GO" id="GO:0003677">
    <property type="term" value="F:DNA binding"/>
    <property type="evidence" value="ECO:0007669"/>
    <property type="project" value="UniProtKB-UniRule"/>
</dbReference>
<reference evidence="11" key="2">
    <citation type="journal article" date="2024" name="Plant">
        <title>Genomic evolution and insights into agronomic trait innovations of Sesamum species.</title>
        <authorList>
            <person name="Miao H."/>
            <person name="Wang L."/>
            <person name="Qu L."/>
            <person name="Liu H."/>
            <person name="Sun Y."/>
            <person name="Le M."/>
            <person name="Wang Q."/>
            <person name="Wei S."/>
            <person name="Zheng Y."/>
            <person name="Lin W."/>
            <person name="Duan Y."/>
            <person name="Cao H."/>
            <person name="Xiong S."/>
            <person name="Wang X."/>
            <person name="Wei L."/>
            <person name="Li C."/>
            <person name="Ma Q."/>
            <person name="Ju M."/>
            <person name="Zhao R."/>
            <person name="Li G."/>
            <person name="Mu C."/>
            <person name="Tian Q."/>
            <person name="Mei H."/>
            <person name="Zhang T."/>
            <person name="Gao T."/>
            <person name="Zhang H."/>
        </authorList>
    </citation>
    <scope>NUCLEOTIDE SEQUENCE</scope>
    <source>
        <strain evidence="11">KEN1</strain>
    </source>
</reference>
<comment type="caution">
    <text evidence="11">The sequence shown here is derived from an EMBL/GenBank/DDBJ whole genome shotgun (WGS) entry which is preliminary data.</text>
</comment>
<evidence type="ECO:0000256" key="7">
    <source>
        <dbReference type="ARBA" id="ARBA00023242"/>
    </source>
</evidence>
<feature type="domain" description="Homeobox" evidence="10">
    <location>
        <begin position="410"/>
        <end position="473"/>
    </location>
</feature>
<dbReference type="PANTHER" id="PTHR11850">
    <property type="entry name" value="HOMEOBOX PROTEIN TRANSCRIPTION FACTORS"/>
    <property type="match status" value="1"/>
</dbReference>
<keyword evidence="6" id="KW-0804">Transcription</keyword>
<dbReference type="Pfam" id="PF05920">
    <property type="entry name" value="Homeobox_KN"/>
    <property type="match status" value="1"/>
</dbReference>